<dbReference type="Proteomes" id="UP000681967">
    <property type="component" value="Unassembled WGS sequence"/>
</dbReference>
<dbReference type="AlphaFoldDB" id="A0A8S3CFD0"/>
<dbReference type="PANTHER" id="PTHR43686:SF1">
    <property type="entry name" value="AMINOTRAN_5 DOMAIN-CONTAINING PROTEIN"/>
    <property type="match status" value="1"/>
</dbReference>
<comment type="caution">
    <text evidence="1">The sequence shown here is derived from an EMBL/GenBank/DDBJ whole genome shotgun (WGS) entry which is preliminary data.</text>
</comment>
<evidence type="ECO:0000313" key="3">
    <source>
        <dbReference type="Proteomes" id="UP000681967"/>
    </source>
</evidence>
<dbReference type="PANTHER" id="PTHR43686">
    <property type="entry name" value="SULFURTRANSFERASE-RELATED"/>
    <property type="match status" value="1"/>
</dbReference>
<accession>A0A8S3CFD0</accession>
<feature type="non-terminal residue" evidence="1">
    <location>
        <position position="39"/>
    </location>
</feature>
<evidence type="ECO:0000313" key="1">
    <source>
        <dbReference type="EMBL" id="CAF4910239.1"/>
    </source>
</evidence>
<evidence type="ECO:0000313" key="2">
    <source>
        <dbReference type="EMBL" id="CAF5082232.1"/>
    </source>
</evidence>
<dbReference type="EMBL" id="CAJOBH010170761">
    <property type="protein sequence ID" value="CAF4910239.1"/>
    <property type="molecule type" value="Genomic_DNA"/>
</dbReference>
<sequence length="39" mass="4536">MKPGFTRFNLSYFASDEEVDYILNAVEFIATDGWKFLSL</sequence>
<proteinExistence type="predicted"/>
<dbReference type="EMBL" id="CAJOBJ010244503">
    <property type="protein sequence ID" value="CAF5082232.1"/>
    <property type="molecule type" value="Genomic_DNA"/>
</dbReference>
<name>A0A8S3CFD0_9BILA</name>
<protein>
    <submittedName>
        <fullName evidence="1">Uncharacterized protein</fullName>
    </submittedName>
</protein>
<gene>
    <name evidence="1" type="ORF">BYL167_LOCUS52560</name>
    <name evidence="2" type="ORF">GIL414_LOCUS61785</name>
</gene>
<reference evidence="1" key="1">
    <citation type="submission" date="2021-02" db="EMBL/GenBank/DDBJ databases">
        <authorList>
            <person name="Nowell W R."/>
        </authorList>
    </citation>
    <scope>NUCLEOTIDE SEQUENCE</scope>
</reference>
<organism evidence="1 3">
    <name type="scientific">Rotaria magnacalcarata</name>
    <dbReference type="NCBI Taxonomy" id="392030"/>
    <lineage>
        <taxon>Eukaryota</taxon>
        <taxon>Metazoa</taxon>
        <taxon>Spiralia</taxon>
        <taxon>Gnathifera</taxon>
        <taxon>Rotifera</taxon>
        <taxon>Eurotatoria</taxon>
        <taxon>Bdelloidea</taxon>
        <taxon>Philodinida</taxon>
        <taxon>Philodinidae</taxon>
        <taxon>Rotaria</taxon>
    </lineage>
</organism>
<dbReference type="Proteomes" id="UP000681720">
    <property type="component" value="Unassembled WGS sequence"/>
</dbReference>